<gene>
    <name evidence="3" type="ORF">B0T22DRAFT_440835</name>
</gene>
<reference evidence="3" key="2">
    <citation type="submission" date="2023-06" db="EMBL/GenBank/DDBJ databases">
        <authorList>
            <consortium name="Lawrence Berkeley National Laboratory"/>
            <person name="Haridas S."/>
            <person name="Hensen N."/>
            <person name="Bonometti L."/>
            <person name="Westerberg I."/>
            <person name="Brannstrom I.O."/>
            <person name="Guillou S."/>
            <person name="Cros-Aarteil S."/>
            <person name="Calhoun S."/>
            <person name="Kuo A."/>
            <person name="Mondo S."/>
            <person name="Pangilinan J."/>
            <person name="Riley R."/>
            <person name="Labutti K."/>
            <person name="Andreopoulos B."/>
            <person name="Lipzen A."/>
            <person name="Chen C."/>
            <person name="Yanf M."/>
            <person name="Daum C."/>
            <person name="Ng V."/>
            <person name="Clum A."/>
            <person name="Steindorff A."/>
            <person name="Ohm R."/>
            <person name="Martin F."/>
            <person name="Silar P."/>
            <person name="Natvig D."/>
            <person name="Lalanne C."/>
            <person name="Gautier V."/>
            <person name="Ament-Velasquez S.L."/>
            <person name="Kruys A."/>
            <person name="Hutchinson M.I."/>
            <person name="Powell A.J."/>
            <person name="Barry K."/>
            <person name="Miller A.N."/>
            <person name="Grigoriev I.V."/>
            <person name="Debuchy R."/>
            <person name="Gladieux P."/>
            <person name="Thoren M.H."/>
            <person name="Johannesson H."/>
        </authorList>
    </citation>
    <scope>NUCLEOTIDE SEQUENCE</scope>
    <source>
        <strain evidence="3">CBS 314.62</strain>
    </source>
</reference>
<comment type="caution">
    <text evidence="3">The sequence shown here is derived from an EMBL/GenBank/DDBJ whole genome shotgun (WGS) entry which is preliminary data.</text>
</comment>
<keyword evidence="4" id="KW-1185">Reference proteome</keyword>
<dbReference type="AlphaFoldDB" id="A0AAE0XBU8"/>
<evidence type="ECO:0000313" key="4">
    <source>
        <dbReference type="Proteomes" id="UP001270362"/>
    </source>
</evidence>
<dbReference type="EMBL" id="JAULSO010000002">
    <property type="protein sequence ID" value="KAK3689354.1"/>
    <property type="molecule type" value="Genomic_DNA"/>
</dbReference>
<organism evidence="3 4">
    <name type="scientific">Podospora appendiculata</name>
    <dbReference type="NCBI Taxonomy" id="314037"/>
    <lineage>
        <taxon>Eukaryota</taxon>
        <taxon>Fungi</taxon>
        <taxon>Dikarya</taxon>
        <taxon>Ascomycota</taxon>
        <taxon>Pezizomycotina</taxon>
        <taxon>Sordariomycetes</taxon>
        <taxon>Sordariomycetidae</taxon>
        <taxon>Sordariales</taxon>
        <taxon>Podosporaceae</taxon>
        <taxon>Podospora</taxon>
    </lineage>
</organism>
<evidence type="ECO:0008006" key="5">
    <source>
        <dbReference type="Google" id="ProtNLM"/>
    </source>
</evidence>
<reference evidence="3" key="1">
    <citation type="journal article" date="2023" name="Mol. Phylogenet. Evol.">
        <title>Genome-scale phylogeny and comparative genomics of the fungal order Sordariales.</title>
        <authorList>
            <person name="Hensen N."/>
            <person name="Bonometti L."/>
            <person name="Westerberg I."/>
            <person name="Brannstrom I.O."/>
            <person name="Guillou S."/>
            <person name="Cros-Aarteil S."/>
            <person name="Calhoun S."/>
            <person name="Haridas S."/>
            <person name="Kuo A."/>
            <person name="Mondo S."/>
            <person name="Pangilinan J."/>
            <person name="Riley R."/>
            <person name="LaButti K."/>
            <person name="Andreopoulos B."/>
            <person name="Lipzen A."/>
            <person name="Chen C."/>
            <person name="Yan M."/>
            <person name="Daum C."/>
            <person name="Ng V."/>
            <person name="Clum A."/>
            <person name="Steindorff A."/>
            <person name="Ohm R.A."/>
            <person name="Martin F."/>
            <person name="Silar P."/>
            <person name="Natvig D.O."/>
            <person name="Lalanne C."/>
            <person name="Gautier V."/>
            <person name="Ament-Velasquez S.L."/>
            <person name="Kruys A."/>
            <person name="Hutchinson M.I."/>
            <person name="Powell A.J."/>
            <person name="Barry K."/>
            <person name="Miller A.N."/>
            <person name="Grigoriev I.V."/>
            <person name="Debuchy R."/>
            <person name="Gladieux P."/>
            <person name="Hiltunen Thoren M."/>
            <person name="Johannesson H."/>
        </authorList>
    </citation>
    <scope>NUCLEOTIDE SEQUENCE</scope>
    <source>
        <strain evidence="3">CBS 314.62</strain>
    </source>
</reference>
<sequence length="129" mass="14171">MTKFLPSQQAPRPADSKAPCPQPLEDMPTEAPGLWKGLVAHAITHCSRHSNTAMPTDEKDVWGMQEEIKELKAELGVMAIMLDVQAAETKKQQQIGRLTNYLAVCTSVGSSLALALWVSIVRVWLTDES</sequence>
<name>A0AAE0XBU8_9PEZI</name>
<evidence type="ECO:0000256" key="1">
    <source>
        <dbReference type="SAM" id="MobiDB-lite"/>
    </source>
</evidence>
<accession>A0AAE0XBU8</accession>
<keyword evidence="2" id="KW-0472">Membrane</keyword>
<keyword evidence="2" id="KW-0812">Transmembrane</keyword>
<feature type="transmembrane region" description="Helical" evidence="2">
    <location>
        <begin position="101"/>
        <end position="125"/>
    </location>
</feature>
<dbReference type="Proteomes" id="UP001270362">
    <property type="component" value="Unassembled WGS sequence"/>
</dbReference>
<evidence type="ECO:0000256" key="2">
    <source>
        <dbReference type="SAM" id="Phobius"/>
    </source>
</evidence>
<evidence type="ECO:0000313" key="3">
    <source>
        <dbReference type="EMBL" id="KAK3689354.1"/>
    </source>
</evidence>
<proteinExistence type="predicted"/>
<keyword evidence="2" id="KW-1133">Transmembrane helix</keyword>
<protein>
    <recommendedName>
        <fullName evidence="5">Transmembrane protein</fullName>
    </recommendedName>
</protein>
<feature type="region of interest" description="Disordered" evidence="1">
    <location>
        <begin position="1"/>
        <end position="28"/>
    </location>
</feature>
<feature type="compositionally biased region" description="Polar residues" evidence="1">
    <location>
        <begin position="1"/>
        <end position="10"/>
    </location>
</feature>